<dbReference type="RefSeq" id="WP_116012003.1">
    <property type="nucleotide sequence ID" value="NZ_QNUH01000007.1"/>
</dbReference>
<evidence type="ECO:0000313" key="3">
    <source>
        <dbReference type="EMBL" id="REC78043.1"/>
    </source>
</evidence>
<feature type="transmembrane region" description="Helical" evidence="1">
    <location>
        <begin position="121"/>
        <end position="139"/>
    </location>
</feature>
<dbReference type="Proteomes" id="UP000257030">
    <property type="component" value="Unassembled WGS sequence"/>
</dbReference>
<keyword evidence="4" id="KW-1185">Reference proteome</keyword>
<evidence type="ECO:0000256" key="2">
    <source>
        <dbReference type="SAM" id="SignalP"/>
    </source>
</evidence>
<feature type="chain" id="PRO_5017727798" evidence="2">
    <location>
        <begin position="20"/>
        <end position="266"/>
    </location>
</feature>
<keyword evidence="2" id="KW-0732">Signal</keyword>
<dbReference type="OrthoDB" id="5491447at2"/>
<protein>
    <submittedName>
        <fullName evidence="3">DUF4129 domain-containing protein</fullName>
    </submittedName>
</protein>
<name>A0A3D9DJ70_9FLAO</name>
<dbReference type="EMBL" id="QNUH01000007">
    <property type="protein sequence ID" value="REC78043.1"/>
    <property type="molecule type" value="Genomic_DNA"/>
</dbReference>
<organism evidence="3 4">
    <name type="scientific">Chryseobacterium elymi</name>
    <dbReference type="NCBI Taxonomy" id="395936"/>
    <lineage>
        <taxon>Bacteria</taxon>
        <taxon>Pseudomonadati</taxon>
        <taxon>Bacteroidota</taxon>
        <taxon>Flavobacteriia</taxon>
        <taxon>Flavobacteriales</taxon>
        <taxon>Weeksellaceae</taxon>
        <taxon>Chryseobacterium group</taxon>
        <taxon>Chryseobacterium</taxon>
    </lineage>
</organism>
<proteinExistence type="predicted"/>
<comment type="caution">
    <text evidence="3">The sequence shown here is derived from an EMBL/GenBank/DDBJ whole genome shotgun (WGS) entry which is preliminary data.</text>
</comment>
<keyword evidence="1" id="KW-0472">Membrane</keyword>
<accession>A0A3D9DJ70</accession>
<keyword evidence="1" id="KW-0812">Transmembrane</keyword>
<keyword evidence="1" id="KW-1133">Transmembrane helix</keyword>
<sequence>MNKLLFFLLFFFSIGPVHAQGNDVPATVEDYIVDSLGTTGHYRNMLRADSVLIRKPVSESQIYPKKFKENIQSRYKGNEFDYSVSKPKESFFRKLMRKIDKILQSIFGEAVFTNSAKITTILIRLFAIILVGFLLYFIIKYLMGKDGNLFFGKKNKKVDINAEELHENIHEINFPESIAKFERQGDYRSAVRYQFLFVLKKLSDKKQINWNPEKTNKDYVLELKAEHLKNEFSGLSYIFDYVWYGEFTIDEQNYLKFKDQYLAFKP</sequence>
<reference evidence="3 4" key="1">
    <citation type="journal article" date="2010" name="Syst. Appl. Microbiol.">
        <title>Four new species of Chryseobacterium from the rhizosphere of coastal sand dune plants, Chryseobacterium elymi sp. nov., Chryseobacterium hagamense sp. nov., Chryseobacterium lathyri sp. nov. and Chryseobacterium rhizosphaerae sp. nov.</title>
        <authorList>
            <person name="Cho S.H."/>
            <person name="Lee K.S."/>
            <person name="Shin D.S."/>
            <person name="Han J.H."/>
            <person name="Park K.S."/>
            <person name="Lee C.H."/>
            <person name="Park K.H."/>
            <person name="Kim S.B."/>
        </authorList>
    </citation>
    <scope>NUCLEOTIDE SEQUENCE [LARGE SCALE GENOMIC DNA]</scope>
    <source>
        <strain evidence="3 4">KCTC 22547</strain>
    </source>
</reference>
<dbReference type="AlphaFoldDB" id="A0A3D9DJ70"/>
<feature type="signal peptide" evidence="2">
    <location>
        <begin position="1"/>
        <end position="19"/>
    </location>
</feature>
<gene>
    <name evidence="3" type="ORF">DRF60_10295</name>
</gene>
<evidence type="ECO:0000256" key="1">
    <source>
        <dbReference type="SAM" id="Phobius"/>
    </source>
</evidence>
<evidence type="ECO:0000313" key="4">
    <source>
        <dbReference type="Proteomes" id="UP000257030"/>
    </source>
</evidence>